<feature type="transmembrane region" description="Helical" evidence="8">
    <location>
        <begin position="396"/>
        <end position="415"/>
    </location>
</feature>
<keyword evidence="4 8" id="KW-0812">Transmembrane</keyword>
<dbReference type="RefSeq" id="WP_256304360.1">
    <property type="nucleotide sequence ID" value="NZ_JANFYS010000024.1"/>
</dbReference>
<sequence>MSFLSPGYLLFFPATVLLYFLLPRPCKNLWLLAASWFFYLCAGPDCFAFLLCATLVTYTGARLLERRDGASRKALLTLLLTLLFGTLFLFKYLDFAFSLAERVLDAAGLSFSSPALDLILPAGISFYLFMAAGYLIDVYRGDRAAERSFLLCALFLSFFPHIISGPIARAGGLIPQFREVHRFDYDKFRAGLLRFLWGAFKKLCIADRLAVLVNAVFAAPGDFGWLQVIAAACAFSVQIYCDFSAYSDMALGSAEAMGFHLMENFRTPYFSRSIAEFWRRWHISLSAWFRDYLYIPLGGSRRGRTRKYLNILLVFAVSGLWHGAALTFVVWGLLNGIYQVAGGLTARLRARCRQSLRMREDRPLAVLWQMAVTFVLATLAWVFFKAGSLSGALSVLRAMLPAGPALVHPVLASMGLDRREFLAAALAGLALLAVDLLSLRGSVRARVLALPRPLRWLVALILLLCVFLFGVYGTGYDPQDFIYFKF</sequence>
<feature type="transmembrane region" description="Helical" evidence="8">
    <location>
        <begin position="223"/>
        <end position="241"/>
    </location>
</feature>
<dbReference type="Pfam" id="PF03062">
    <property type="entry name" value="MBOAT"/>
    <property type="match status" value="1"/>
</dbReference>
<feature type="transmembrane region" description="Helical" evidence="8">
    <location>
        <begin position="421"/>
        <end position="442"/>
    </location>
</feature>
<dbReference type="EMBL" id="JANFYS010000024">
    <property type="protein sequence ID" value="MCQ4771079.1"/>
    <property type="molecule type" value="Genomic_DNA"/>
</dbReference>
<evidence type="ECO:0000256" key="5">
    <source>
        <dbReference type="ARBA" id="ARBA00022989"/>
    </source>
</evidence>
<feature type="transmembrane region" description="Helical" evidence="8">
    <location>
        <begin position="454"/>
        <end position="476"/>
    </location>
</feature>
<dbReference type="GO" id="GO:0016746">
    <property type="term" value="F:acyltransferase activity"/>
    <property type="evidence" value="ECO:0007669"/>
    <property type="project" value="UniProtKB-KW"/>
</dbReference>
<dbReference type="InterPro" id="IPR004299">
    <property type="entry name" value="MBOAT_fam"/>
</dbReference>
<evidence type="ECO:0000256" key="2">
    <source>
        <dbReference type="ARBA" id="ARBA00010323"/>
    </source>
</evidence>
<dbReference type="InterPro" id="IPR028362">
    <property type="entry name" value="AlgI"/>
</dbReference>
<dbReference type="GO" id="GO:0005886">
    <property type="term" value="C:plasma membrane"/>
    <property type="evidence" value="ECO:0007669"/>
    <property type="project" value="UniProtKB-SubCell"/>
</dbReference>
<feature type="transmembrane region" description="Helical" evidence="8">
    <location>
        <begin position="311"/>
        <end position="334"/>
    </location>
</feature>
<protein>
    <submittedName>
        <fullName evidence="9">MBOAT family protein</fullName>
    </submittedName>
</protein>
<dbReference type="AlphaFoldDB" id="A0AAW5JUR0"/>
<feature type="transmembrane region" description="Helical" evidence="8">
    <location>
        <begin position="148"/>
        <end position="168"/>
    </location>
</feature>
<dbReference type="PANTHER" id="PTHR13285:SF18">
    <property type="entry name" value="PROTEIN-CYSTEINE N-PALMITOYLTRANSFERASE RASP"/>
    <property type="match status" value="1"/>
</dbReference>
<gene>
    <name evidence="9" type="ORF">NE579_11490</name>
</gene>
<accession>A0AAW5JUR0</accession>
<keyword evidence="5 8" id="KW-1133">Transmembrane helix</keyword>
<proteinExistence type="inferred from homology"/>
<feature type="transmembrane region" description="Helical" evidence="8">
    <location>
        <begin position="118"/>
        <end position="136"/>
    </location>
</feature>
<keyword evidence="6 7" id="KW-0472">Membrane</keyword>
<dbReference type="InterPro" id="IPR024194">
    <property type="entry name" value="Ac/AlaTfrase_AlgI/DltB"/>
</dbReference>
<evidence type="ECO:0000256" key="6">
    <source>
        <dbReference type="ARBA" id="ARBA00023136"/>
    </source>
</evidence>
<dbReference type="PANTHER" id="PTHR13285">
    <property type="entry name" value="ACYLTRANSFERASE"/>
    <property type="match status" value="1"/>
</dbReference>
<comment type="caution">
    <text evidence="9">The sequence shown here is derived from an EMBL/GenBank/DDBJ whole genome shotgun (WGS) entry which is preliminary data.</text>
</comment>
<dbReference type="InterPro" id="IPR051085">
    <property type="entry name" value="MB_O-acyltransferase"/>
</dbReference>
<feature type="transmembrane region" description="Helical" evidence="8">
    <location>
        <begin position="7"/>
        <end position="24"/>
    </location>
</feature>
<dbReference type="Proteomes" id="UP001204562">
    <property type="component" value="Unassembled WGS sequence"/>
</dbReference>
<dbReference type="PIRSF" id="PIRSF500217">
    <property type="entry name" value="AlgI"/>
    <property type="match status" value="1"/>
</dbReference>
<dbReference type="PIRSF" id="PIRSF016636">
    <property type="entry name" value="AlgI_DltB"/>
    <property type="match status" value="1"/>
</dbReference>
<feature type="transmembrane region" description="Helical" evidence="8">
    <location>
        <begin position="365"/>
        <end position="384"/>
    </location>
</feature>
<evidence type="ECO:0000256" key="1">
    <source>
        <dbReference type="ARBA" id="ARBA00004651"/>
    </source>
</evidence>
<feature type="transmembrane region" description="Helical" evidence="8">
    <location>
        <begin position="36"/>
        <end position="61"/>
    </location>
</feature>
<organism evidence="9 10">
    <name type="scientific">Intestinimonas massiliensis</name>
    <name type="common">ex Afouda et al. 2020</name>
    <dbReference type="NCBI Taxonomy" id="1673721"/>
    <lineage>
        <taxon>Bacteria</taxon>
        <taxon>Bacillati</taxon>
        <taxon>Bacillota</taxon>
        <taxon>Clostridia</taxon>
        <taxon>Eubacteriales</taxon>
        <taxon>Intestinimonas</taxon>
    </lineage>
</organism>
<keyword evidence="7" id="KW-0012">Acyltransferase</keyword>
<keyword evidence="3 7" id="KW-1003">Cell membrane</keyword>
<evidence type="ECO:0000313" key="10">
    <source>
        <dbReference type="Proteomes" id="UP001204562"/>
    </source>
</evidence>
<evidence type="ECO:0000256" key="8">
    <source>
        <dbReference type="SAM" id="Phobius"/>
    </source>
</evidence>
<evidence type="ECO:0000256" key="4">
    <source>
        <dbReference type="ARBA" id="ARBA00022692"/>
    </source>
</evidence>
<feature type="transmembrane region" description="Helical" evidence="8">
    <location>
        <begin position="73"/>
        <end position="93"/>
    </location>
</feature>
<keyword evidence="7" id="KW-0808">Transferase</keyword>
<evidence type="ECO:0000313" key="9">
    <source>
        <dbReference type="EMBL" id="MCQ4771079.1"/>
    </source>
</evidence>
<comment type="subcellular location">
    <subcellularLocation>
        <location evidence="1">Cell membrane</location>
        <topology evidence="1">Multi-pass membrane protein</topology>
    </subcellularLocation>
</comment>
<comment type="similarity">
    <text evidence="2 7">Belongs to the membrane-bound acyltransferase family.</text>
</comment>
<evidence type="ECO:0000256" key="3">
    <source>
        <dbReference type="ARBA" id="ARBA00022475"/>
    </source>
</evidence>
<name>A0AAW5JUR0_9FIRM</name>
<dbReference type="GO" id="GO:0042121">
    <property type="term" value="P:alginic acid biosynthetic process"/>
    <property type="evidence" value="ECO:0007669"/>
    <property type="project" value="InterPro"/>
</dbReference>
<evidence type="ECO:0000256" key="7">
    <source>
        <dbReference type="PIRNR" id="PIRNR016636"/>
    </source>
</evidence>
<reference evidence="9" key="1">
    <citation type="submission" date="2022-06" db="EMBL/GenBank/DDBJ databases">
        <title>Isolation of gut microbiota from human fecal samples.</title>
        <authorList>
            <person name="Pamer E.G."/>
            <person name="Barat B."/>
            <person name="Waligurski E."/>
            <person name="Medina S."/>
            <person name="Paddock L."/>
            <person name="Mostad J."/>
        </authorList>
    </citation>
    <scope>NUCLEOTIDE SEQUENCE</scope>
    <source>
        <strain evidence="9">DFI.9.91</strain>
    </source>
</reference>